<proteinExistence type="predicted"/>
<keyword evidence="2" id="KW-0472">Membrane</keyword>
<keyword evidence="2" id="KW-0812">Transmembrane</keyword>
<accession>A0ABS6V9K8</accession>
<dbReference type="RefSeq" id="WP_218633718.1">
    <property type="nucleotide sequence ID" value="NZ_JAHVAH010000001.1"/>
</dbReference>
<keyword evidence="4" id="KW-1185">Reference proteome</keyword>
<gene>
    <name evidence="3" type="ORF">KTQ36_11095</name>
</gene>
<evidence type="ECO:0000313" key="4">
    <source>
        <dbReference type="Proteomes" id="UP000698028"/>
    </source>
</evidence>
<organism evidence="3 4">
    <name type="scientific">Sphingomicrobium clamense</name>
    <dbReference type="NCBI Taxonomy" id="2851013"/>
    <lineage>
        <taxon>Bacteria</taxon>
        <taxon>Pseudomonadati</taxon>
        <taxon>Pseudomonadota</taxon>
        <taxon>Alphaproteobacteria</taxon>
        <taxon>Sphingomonadales</taxon>
        <taxon>Sphingomonadaceae</taxon>
        <taxon>Sphingomicrobium</taxon>
    </lineage>
</organism>
<feature type="region of interest" description="Disordered" evidence="1">
    <location>
        <begin position="32"/>
        <end position="59"/>
    </location>
</feature>
<evidence type="ECO:0000313" key="3">
    <source>
        <dbReference type="EMBL" id="MBW0145837.1"/>
    </source>
</evidence>
<keyword evidence="2" id="KW-1133">Transmembrane helix</keyword>
<reference evidence="3 4" key="1">
    <citation type="submission" date="2021-07" db="EMBL/GenBank/DDBJ databases">
        <title>The draft genome sequence of Sphingomicrobium sp. B8.</title>
        <authorList>
            <person name="Mu L."/>
        </authorList>
    </citation>
    <scope>NUCLEOTIDE SEQUENCE [LARGE SCALE GENOMIC DNA]</scope>
    <source>
        <strain evidence="3 4">B8</strain>
    </source>
</reference>
<dbReference type="Proteomes" id="UP000698028">
    <property type="component" value="Unassembled WGS sequence"/>
</dbReference>
<protein>
    <submittedName>
        <fullName evidence="3">Uncharacterized protein</fullName>
    </submittedName>
</protein>
<feature type="transmembrane region" description="Helical" evidence="2">
    <location>
        <begin position="6"/>
        <end position="24"/>
    </location>
</feature>
<name>A0ABS6V9K8_9SPHN</name>
<dbReference type="EMBL" id="JAHVAH010000001">
    <property type="protein sequence ID" value="MBW0145837.1"/>
    <property type="molecule type" value="Genomic_DNA"/>
</dbReference>
<comment type="caution">
    <text evidence="3">The sequence shown here is derived from an EMBL/GenBank/DDBJ whole genome shotgun (WGS) entry which is preliminary data.</text>
</comment>
<evidence type="ECO:0000256" key="1">
    <source>
        <dbReference type="SAM" id="MobiDB-lite"/>
    </source>
</evidence>
<evidence type="ECO:0000256" key="2">
    <source>
        <dbReference type="SAM" id="Phobius"/>
    </source>
</evidence>
<sequence length="59" mass="6900">MGSLWSLATVIGVIVLGVIFVFVIRKNKESDIPMERTERATEELREEIHEEHQRKHPDE</sequence>